<dbReference type="Gene3D" id="1.10.555.10">
    <property type="entry name" value="Rho GTPase activation protein"/>
    <property type="match status" value="1"/>
</dbReference>
<dbReference type="InterPro" id="IPR008936">
    <property type="entry name" value="Rho_GTPase_activation_prot"/>
</dbReference>
<dbReference type="InterPro" id="IPR012965">
    <property type="entry name" value="Msb1/Mug8_dom"/>
</dbReference>
<feature type="compositionally biased region" description="Pro residues" evidence="1">
    <location>
        <begin position="1374"/>
        <end position="1388"/>
    </location>
</feature>
<feature type="compositionally biased region" description="Low complexity" evidence="1">
    <location>
        <begin position="444"/>
        <end position="487"/>
    </location>
</feature>
<keyword evidence="4" id="KW-1185">Reference proteome</keyword>
<feature type="region of interest" description="Disordered" evidence="1">
    <location>
        <begin position="718"/>
        <end position="831"/>
    </location>
</feature>
<organism evidence="4">
    <name type="scientific">Schizophyllum commune (strain H4-8 / FGSC 9210)</name>
    <name type="common">Split gill fungus</name>
    <dbReference type="NCBI Taxonomy" id="578458"/>
    <lineage>
        <taxon>Eukaryota</taxon>
        <taxon>Fungi</taxon>
        <taxon>Dikarya</taxon>
        <taxon>Basidiomycota</taxon>
        <taxon>Agaricomycotina</taxon>
        <taxon>Agaricomycetes</taxon>
        <taxon>Agaricomycetidae</taxon>
        <taxon>Agaricales</taxon>
        <taxon>Schizophyllaceae</taxon>
        <taxon>Schizophyllum</taxon>
    </lineage>
</organism>
<feature type="compositionally biased region" description="Low complexity" evidence="1">
    <location>
        <begin position="551"/>
        <end position="576"/>
    </location>
</feature>
<dbReference type="Pfam" id="PF08101">
    <property type="entry name" value="Msb1-Mug8_dom"/>
    <property type="match status" value="1"/>
</dbReference>
<dbReference type="OMA" id="ELWECEA"/>
<feature type="compositionally biased region" description="Low complexity" evidence="1">
    <location>
        <begin position="864"/>
        <end position="933"/>
    </location>
</feature>
<feature type="compositionally biased region" description="Basic and acidic residues" evidence="1">
    <location>
        <begin position="797"/>
        <end position="830"/>
    </location>
</feature>
<feature type="region of interest" description="Disordered" evidence="1">
    <location>
        <begin position="1104"/>
        <end position="1410"/>
    </location>
</feature>
<dbReference type="OrthoDB" id="3362494at2759"/>
<feature type="region of interest" description="Disordered" evidence="1">
    <location>
        <begin position="1425"/>
        <end position="1464"/>
    </location>
</feature>
<dbReference type="InterPro" id="IPR037508">
    <property type="entry name" value="Msb1/Mug8"/>
</dbReference>
<feature type="compositionally biased region" description="Low complexity" evidence="1">
    <location>
        <begin position="1260"/>
        <end position="1274"/>
    </location>
</feature>
<evidence type="ECO:0000259" key="2">
    <source>
        <dbReference type="Pfam" id="PF08101"/>
    </source>
</evidence>
<name>D8QJR3_SCHCM</name>
<dbReference type="STRING" id="578458.D8QJR3"/>
<feature type="compositionally biased region" description="Low complexity" evidence="1">
    <location>
        <begin position="1200"/>
        <end position="1215"/>
    </location>
</feature>
<feature type="region of interest" description="Disordered" evidence="1">
    <location>
        <begin position="522"/>
        <end position="589"/>
    </location>
</feature>
<feature type="domain" description="Meiotically up-regulated protein Msb1/Mug8" evidence="2">
    <location>
        <begin position="101"/>
        <end position="324"/>
    </location>
</feature>
<feature type="compositionally biased region" description="Acidic residues" evidence="1">
    <location>
        <begin position="1277"/>
        <end position="1286"/>
    </location>
</feature>
<feature type="compositionally biased region" description="Basic and acidic residues" evidence="1">
    <location>
        <begin position="741"/>
        <end position="766"/>
    </location>
</feature>
<gene>
    <name evidence="3" type="ORF">SCHCODRAFT_258778</name>
</gene>
<feature type="region of interest" description="Disordered" evidence="1">
    <location>
        <begin position="444"/>
        <end position="492"/>
    </location>
</feature>
<reference evidence="3 4" key="1">
    <citation type="journal article" date="2010" name="Nat. Biotechnol.">
        <title>Genome sequence of the model mushroom Schizophyllum commune.</title>
        <authorList>
            <person name="Ohm R.A."/>
            <person name="de Jong J.F."/>
            <person name="Lugones L.G."/>
            <person name="Aerts A."/>
            <person name="Kothe E."/>
            <person name="Stajich J.E."/>
            <person name="de Vries R.P."/>
            <person name="Record E."/>
            <person name="Levasseur A."/>
            <person name="Baker S.E."/>
            <person name="Bartholomew K.A."/>
            <person name="Coutinho P.M."/>
            <person name="Erdmann S."/>
            <person name="Fowler T.J."/>
            <person name="Gathman A.C."/>
            <person name="Lombard V."/>
            <person name="Henrissat B."/>
            <person name="Knabe N."/>
            <person name="Kuees U."/>
            <person name="Lilly W.W."/>
            <person name="Lindquist E."/>
            <person name="Lucas S."/>
            <person name="Magnuson J.K."/>
            <person name="Piumi F."/>
            <person name="Raudaskoski M."/>
            <person name="Salamov A."/>
            <person name="Schmutz J."/>
            <person name="Schwarze F.W.M.R."/>
            <person name="vanKuyk P.A."/>
            <person name="Horton J.S."/>
            <person name="Grigoriev I.V."/>
            <person name="Woesten H.A.B."/>
        </authorList>
    </citation>
    <scope>NUCLEOTIDE SEQUENCE [LARGE SCALE GENOMIC DNA]</scope>
    <source>
        <strain evidence="4">H4-8 / FGSC 9210</strain>
    </source>
</reference>
<evidence type="ECO:0000256" key="1">
    <source>
        <dbReference type="SAM" id="MobiDB-lite"/>
    </source>
</evidence>
<evidence type="ECO:0000313" key="4">
    <source>
        <dbReference type="Proteomes" id="UP000007431"/>
    </source>
</evidence>
<proteinExistence type="predicted"/>
<dbReference type="eggNOG" id="ENOG502S5FF">
    <property type="taxonomic scope" value="Eukaryota"/>
</dbReference>
<feature type="compositionally biased region" description="Acidic residues" evidence="1">
    <location>
        <begin position="1453"/>
        <end position="1464"/>
    </location>
</feature>
<feature type="region of interest" description="Disordered" evidence="1">
    <location>
        <begin position="1"/>
        <end position="30"/>
    </location>
</feature>
<protein>
    <recommendedName>
        <fullName evidence="2">Meiotically up-regulated protein Msb1/Mug8 domain-containing protein</fullName>
    </recommendedName>
</protein>
<dbReference type="VEuPathDB" id="FungiDB:SCHCODRAFT_02593200"/>
<dbReference type="Proteomes" id="UP000007431">
    <property type="component" value="Unassembled WGS sequence"/>
</dbReference>
<dbReference type="InParanoid" id="D8QJR3"/>
<sequence length="1464" mass="154332">MPSILSKVFGRKKDHGESRSHARQSRTSLLDGKFERVSPTVSPSVENFPDAGQRKELEKNNDFKLTLNLPGVKEETGGRALDTVFEAVPSSSIGERRLSPAEALVLLRACSQSIIAHGLETLGIMHPHWYSSSPEDQRRLISLFIHSLNSPAQSPSALPAADFASEVKYARSPHDVAAVLRWGLRHLQLDSSAPEFGKESAWYTKFSTGERQSNYSPKAFQDILVPLLPDPHRELLVTMLDTVSSIASHSEANGISGSKLAKFVGLWFLTSQRAADDDDFASFYARWERMGRILEHLFLARIREESLRLKMPRRLTELVKRYPYSYEPDSDLLPRPPFSTRLDNALYVRVETEIAPSVVPTKVHPLRVLAEALKAEPPADASEAHVALWNRLRRLLNSDAETNLGNVFADDTIRLLALVPANNDLDYATTRRQLLPYEGVSTAATSPITSPISPPTTSFATPFSAGSSTAPTSAPASPTRASAALPTNGSGQPLDWAQFSTAGFLESKDVAPLAATLLDTDVEVTTPPSRQSSRRRVPRLTGLDRVASSVQSRALSPSRALSRSRSRGASQSGVASPSPADIPLPSTPVVRTQAKTTQVFVRQLDEAFIDFWADGVVDPIAADWPSFVLCRLKEPGIEEGLSVPKVEWVVIEHAYKKVEPPAPVTEESVDAVASPRPSLTTDTAGSRKRFSLWARGSSKRNTSKAGKIGELGEILSDAEEEAEEEGRTVPKKPSKEQVPPVKEEKEAKEEKDKKEEKMKEEKEGKKGKMPLKFAGIKRKSVDIRRSLEVPSSPVPRKSSEVLPKGDREAKEKVDREASEASAAKEDKSKVAEGVAAVAAGAVVGGAAVAVADAVTGEKKDEVTESAPAAAEEVAPVAEAATEESAAPSTTETLTEPAPAEAPQAADAAEPAAVAEPVASVEEPVAPVEESIAPTEEPAAPVDEPSAPVEESAAPSEELPVPSTEATATVEAPVEADPAPAEETPAAVLEPEAVSPPTPEPPVVEEESSAVEETPAIVEEVASVADEIPPATEEVVLPTDEVAPAVEEEPPVVDEPAPAPAPEPAPIVEEETLVAEPAPEPIAEVVPAEEDEVTPPVVEEVASTVEEIPAPPFEEPVEESIVAEEAAPTPPVEEPAPVEEAAAEESVMAAEPPAPEPEPIAAPSSALEDEEIAGPVEPAAAEAFQEETTPAGEPITEATPAESNAAEETAGTAEATEPVEEVVEAPAASSSADEQVPAEVVVEEETKDATEADAPSAEDIAPAASEPEVEAVNAPTEDQQEQVEEEAPVPAPLASDEADAATSPEPAVEKDEAPATTTSIGEEETPADNTSPEATEATEPEAVESTQVDDTASAPDAGHVQEAAVDAGDEHVDLPPVPVVPSEPIPPANAPAVPDVTDVPATPSAEVPSATEVAVPEETLEMPPAPESVVASGATPGPQLALDSSEPAAAAEAAGEEDKVEESAS</sequence>
<dbReference type="PANTHER" id="PTHR28093">
    <property type="entry name" value="MORPHOGENESIS-RELATED PROTEIN MSB1"/>
    <property type="match status" value="1"/>
</dbReference>
<feature type="compositionally biased region" description="Low complexity" evidence="1">
    <location>
        <begin position="943"/>
        <end position="992"/>
    </location>
</feature>
<accession>D8QJR3</accession>
<dbReference type="HOGENOM" id="CLU_002740_1_0_1"/>
<dbReference type="EMBL" id="GL377315">
    <property type="protein sequence ID" value="EFI91760.1"/>
    <property type="molecule type" value="Genomic_DNA"/>
</dbReference>
<feature type="region of interest" description="Disordered" evidence="1">
    <location>
        <begin position="856"/>
        <end position="1012"/>
    </location>
</feature>
<evidence type="ECO:0000313" key="3">
    <source>
        <dbReference type="EMBL" id="EFI91760.1"/>
    </source>
</evidence>
<feature type="region of interest" description="Disordered" evidence="1">
    <location>
        <begin position="666"/>
        <end position="685"/>
    </location>
</feature>
<dbReference type="PANTHER" id="PTHR28093:SF1">
    <property type="entry name" value="MORPHOGENESIS-RELATED PROTEIN MSB1"/>
    <property type="match status" value="1"/>
</dbReference>
<feature type="compositionally biased region" description="Low complexity" evidence="1">
    <location>
        <begin position="1137"/>
        <end position="1150"/>
    </location>
</feature>